<feature type="transmembrane region" description="Helical" evidence="7">
    <location>
        <begin position="228"/>
        <end position="251"/>
    </location>
</feature>
<accession>A0ABY7G4T9</accession>
<feature type="transmembrane region" description="Helical" evidence="7">
    <location>
        <begin position="394"/>
        <end position="418"/>
    </location>
</feature>
<feature type="transmembrane region" description="Helical" evidence="7">
    <location>
        <begin position="308"/>
        <end position="333"/>
    </location>
</feature>
<dbReference type="PANTHER" id="PTHR11616">
    <property type="entry name" value="SODIUM/CHLORIDE DEPENDENT TRANSPORTER"/>
    <property type="match status" value="1"/>
</dbReference>
<keyword evidence="5 7" id="KW-0472">Membrane</keyword>
<keyword evidence="4 7" id="KW-1133">Transmembrane helix</keyword>
<gene>
    <name evidence="8" type="ORF">MAR_012010</name>
</gene>
<evidence type="ECO:0000256" key="4">
    <source>
        <dbReference type="ARBA" id="ARBA00022989"/>
    </source>
</evidence>
<keyword evidence="3 7" id="KW-0812">Transmembrane</keyword>
<evidence type="ECO:0000256" key="2">
    <source>
        <dbReference type="ARBA" id="ARBA00022448"/>
    </source>
</evidence>
<dbReference type="PROSITE" id="PS50267">
    <property type="entry name" value="NA_NEUROTRAN_SYMP_3"/>
    <property type="match status" value="1"/>
</dbReference>
<dbReference type="PANTHER" id="PTHR11616:SF265">
    <property type="entry name" value="TRANSPORTER"/>
    <property type="match status" value="1"/>
</dbReference>
<feature type="transmembrane region" description="Helical" evidence="7">
    <location>
        <begin position="197"/>
        <end position="216"/>
    </location>
</feature>
<feature type="transmembrane region" description="Helical" evidence="7">
    <location>
        <begin position="438"/>
        <end position="460"/>
    </location>
</feature>
<comment type="subcellular location">
    <subcellularLocation>
        <location evidence="1">Membrane</location>
        <topology evidence="1">Multi-pass membrane protein</topology>
    </subcellularLocation>
</comment>
<evidence type="ECO:0000256" key="1">
    <source>
        <dbReference type="ARBA" id="ARBA00004141"/>
    </source>
</evidence>
<sequence>MDPTIENHQMNLFTSDDKANFSRLGDNRLSPGIETRDVGTSSEFGYNSQRTPLASKPPISQNQPPMKSMETMLSSVAPPEQRDLWNGKIEFILSCVGQWAFLIPYLLTMCFAGIPMYFMELALGQWLSIGGIGVWKITPAFKAWLNIFYIVILAWGLFYLFSSFRAALPWASCDNWWNTQTRYVLQISSGIDEPGAIRWQLALCLAAVWIMCYFCIWKGIKWTGKVVYVTAVFPYILMSILLIRGVTLPGAMDGIKFYLLPDFEKIKNSSVWIDAVTQIFFSYGLGLGSLIALGSYNKFHNNIYKDAVCISILNSCTSLFAGFVIFSVIGFMAREQGLPFVTMEGFFTALIDEFPSLFSKRREIFIGVVCFMSYIVGLSCVTEGGMYMYQLFDFYAASGLCLLLLIFFECIAGVFLFYTVKFEPVTYLSYKYPGWAHGIGVMMALSSVGLIPIYMVYIFLKTPGTYTERCKTIFRPDIKLPGERPDAPPPYSEVTMHVLRDAAV</sequence>
<organism evidence="8 9">
    <name type="scientific">Mya arenaria</name>
    <name type="common">Soft-shell clam</name>
    <dbReference type="NCBI Taxonomy" id="6604"/>
    <lineage>
        <taxon>Eukaryota</taxon>
        <taxon>Metazoa</taxon>
        <taxon>Spiralia</taxon>
        <taxon>Lophotrochozoa</taxon>
        <taxon>Mollusca</taxon>
        <taxon>Bivalvia</taxon>
        <taxon>Autobranchia</taxon>
        <taxon>Heteroconchia</taxon>
        <taxon>Euheterodonta</taxon>
        <taxon>Imparidentia</taxon>
        <taxon>Neoheterodontei</taxon>
        <taxon>Myida</taxon>
        <taxon>Myoidea</taxon>
        <taxon>Myidae</taxon>
        <taxon>Mya</taxon>
    </lineage>
</organism>
<keyword evidence="9" id="KW-1185">Reference proteome</keyword>
<evidence type="ECO:0000313" key="8">
    <source>
        <dbReference type="EMBL" id="WAR26306.1"/>
    </source>
</evidence>
<feature type="compositionally biased region" description="Polar residues" evidence="6">
    <location>
        <begin position="38"/>
        <end position="64"/>
    </location>
</feature>
<feature type="transmembrane region" description="Helical" evidence="7">
    <location>
        <begin position="147"/>
        <end position="168"/>
    </location>
</feature>
<proteinExistence type="predicted"/>
<protein>
    <submittedName>
        <fullName evidence="8">SC6A1-like protein</fullName>
    </submittedName>
</protein>
<dbReference type="Proteomes" id="UP001164746">
    <property type="component" value="Chromosome 14"/>
</dbReference>
<evidence type="ECO:0000256" key="7">
    <source>
        <dbReference type="SAM" id="Phobius"/>
    </source>
</evidence>
<evidence type="ECO:0000256" key="5">
    <source>
        <dbReference type="ARBA" id="ARBA00023136"/>
    </source>
</evidence>
<dbReference type="InterPro" id="IPR000175">
    <property type="entry name" value="Na/ntran_symport"/>
</dbReference>
<keyword evidence="2" id="KW-0813">Transport</keyword>
<dbReference type="EMBL" id="CP111025">
    <property type="protein sequence ID" value="WAR26306.1"/>
    <property type="molecule type" value="Genomic_DNA"/>
</dbReference>
<dbReference type="SUPFAM" id="SSF161070">
    <property type="entry name" value="SNF-like"/>
    <property type="match status" value="1"/>
</dbReference>
<name>A0ABY7G4T9_MYAAR</name>
<evidence type="ECO:0000256" key="3">
    <source>
        <dbReference type="ARBA" id="ARBA00022692"/>
    </source>
</evidence>
<dbReference type="Pfam" id="PF00209">
    <property type="entry name" value="SNF"/>
    <property type="match status" value="3"/>
</dbReference>
<feature type="region of interest" description="Disordered" evidence="6">
    <location>
        <begin position="25"/>
        <end position="64"/>
    </location>
</feature>
<feature type="transmembrane region" description="Helical" evidence="7">
    <location>
        <begin position="364"/>
        <end position="382"/>
    </location>
</feature>
<evidence type="ECO:0000313" key="9">
    <source>
        <dbReference type="Proteomes" id="UP001164746"/>
    </source>
</evidence>
<reference evidence="8" key="1">
    <citation type="submission" date="2022-11" db="EMBL/GenBank/DDBJ databases">
        <title>Centuries of genome instability and evolution in soft-shell clam transmissible cancer (bioRxiv).</title>
        <authorList>
            <person name="Hart S.F.M."/>
            <person name="Yonemitsu M.A."/>
            <person name="Giersch R.M."/>
            <person name="Beal B.F."/>
            <person name="Arriagada G."/>
            <person name="Davis B.W."/>
            <person name="Ostrander E.A."/>
            <person name="Goff S.P."/>
            <person name="Metzger M.J."/>
        </authorList>
    </citation>
    <scope>NUCLEOTIDE SEQUENCE</scope>
    <source>
        <strain evidence="8">MELC-2E11</strain>
        <tissue evidence="8">Siphon/mantle</tissue>
    </source>
</reference>
<evidence type="ECO:0000256" key="6">
    <source>
        <dbReference type="SAM" id="MobiDB-lite"/>
    </source>
</evidence>
<feature type="transmembrane region" description="Helical" evidence="7">
    <location>
        <begin position="271"/>
        <end position="296"/>
    </location>
</feature>
<dbReference type="InterPro" id="IPR037272">
    <property type="entry name" value="SNS_sf"/>
</dbReference>